<evidence type="ECO:0000256" key="1">
    <source>
        <dbReference type="SAM" id="SignalP"/>
    </source>
</evidence>
<keyword evidence="1" id="KW-0732">Signal</keyword>
<feature type="chain" id="PRO_5006458249" description="CCC domain-containing protein" evidence="1">
    <location>
        <begin position="30"/>
        <end position="160"/>
    </location>
</feature>
<dbReference type="InterPro" id="IPR058250">
    <property type="entry name" value="CCC"/>
</dbReference>
<dbReference type="OrthoDB" id="6610578at2759"/>
<gene>
    <name evidence="3" type="primary">Dwil\GK12290</name>
    <name evidence="3" type="ORF">Dwil_GK12290</name>
</gene>
<dbReference type="eggNOG" id="ENOG502S907">
    <property type="taxonomic scope" value="Eukaryota"/>
</dbReference>
<organism evidence="3 4">
    <name type="scientific">Drosophila willistoni</name>
    <name type="common">Fruit fly</name>
    <dbReference type="NCBI Taxonomy" id="7260"/>
    <lineage>
        <taxon>Eukaryota</taxon>
        <taxon>Metazoa</taxon>
        <taxon>Ecdysozoa</taxon>
        <taxon>Arthropoda</taxon>
        <taxon>Hexapoda</taxon>
        <taxon>Insecta</taxon>
        <taxon>Pterygota</taxon>
        <taxon>Neoptera</taxon>
        <taxon>Endopterygota</taxon>
        <taxon>Diptera</taxon>
        <taxon>Brachycera</taxon>
        <taxon>Muscomorpha</taxon>
        <taxon>Ephydroidea</taxon>
        <taxon>Drosophilidae</taxon>
        <taxon>Drosophila</taxon>
        <taxon>Sophophora</taxon>
    </lineage>
</organism>
<protein>
    <recommendedName>
        <fullName evidence="2">CCC domain-containing protein</fullName>
    </recommendedName>
</protein>
<dbReference type="HOGENOM" id="CLU_103089_0_0_1"/>
<evidence type="ECO:0000313" key="4">
    <source>
        <dbReference type="Proteomes" id="UP000007798"/>
    </source>
</evidence>
<dbReference type="InParanoid" id="B4N6M4"/>
<evidence type="ECO:0000313" key="3">
    <source>
        <dbReference type="EMBL" id="EDW80013.2"/>
    </source>
</evidence>
<dbReference type="Proteomes" id="UP000007798">
    <property type="component" value="Unassembled WGS sequence"/>
</dbReference>
<sequence length="160" mass="18219">MRHKDYFNSTTTFLYLLLLLLSCISLTLAAPQTSCILCDKDDLQAKDPLNSETYEEFTFDHQVSRQEAILALRKFNETHGPKNACNSMKCTPDVLKYCLGPQFINDHCWCELQHRDEGLPYVPHICYAGEKVYTSSVGSCFHFEEVKECCCASALAKECK</sequence>
<name>B4N6M4_DROWI</name>
<dbReference type="Pfam" id="PF26644">
    <property type="entry name" value="CCC"/>
    <property type="match status" value="1"/>
</dbReference>
<dbReference type="EMBL" id="CH964161">
    <property type="protein sequence ID" value="EDW80013.2"/>
    <property type="molecule type" value="Genomic_DNA"/>
</dbReference>
<feature type="signal peptide" evidence="1">
    <location>
        <begin position="1"/>
        <end position="29"/>
    </location>
</feature>
<dbReference type="PROSITE" id="PS51257">
    <property type="entry name" value="PROKAR_LIPOPROTEIN"/>
    <property type="match status" value="1"/>
</dbReference>
<feature type="domain" description="CCC" evidence="2">
    <location>
        <begin position="59"/>
        <end position="160"/>
    </location>
</feature>
<proteinExistence type="predicted"/>
<dbReference type="AlphaFoldDB" id="B4N6M4"/>
<keyword evidence="4" id="KW-1185">Reference proteome</keyword>
<accession>B4N6M4</accession>
<reference evidence="3 4" key="1">
    <citation type="journal article" date="2007" name="Nature">
        <title>Evolution of genes and genomes on the Drosophila phylogeny.</title>
        <authorList>
            <consortium name="Drosophila 12 Genomes Consortium"/>
            <person name="Clark A.G."/>
            <person name="Eisen M.B."/>
            <person name="Smith D.R."/>
            <person name="Bergman C.M."/>
            <person name="Oliver B."/>
            <person name="Markow T.A."/>
            <person name="Kaufman T.C."/>
            <person name="Kellis M."/>
            <person name="Gelbart W."/>
            <person name="Iyer V.N."/>
            <person name="Pollard D.A."/>
            <person name="Sackton T.B."/>
            <person name="Larracuente A.M."/>
            <person name="Singh N.D."/>
            <person name="Abad J.P."/>
            <person name="Abt D.N."/>
            <person name="Adryan B."/>
            <person name="Aguade M."/>
            <person name="Akashi H."/>
            <person name="Anderson W.W."/>
            <person name="Aquadro C.F."/>
            <person name="Ardell D.H."/>
            <person name="Arguello R."/>
            <person name="Artieri C.G."/>
            <person name="Barbash D.A."/>
            <person name="Barker D."/>
            <person name="Barsanti P."/>
            <person name="Batterham P."/>
            <person name="Batzoglou S."/>
            <person name="Begun D."/>
            <person name="Bhutkar A."/>
            <person name="Blanco E."/>
            <person name="Bosak S.A."/>
            <person name="Bradley R.K."/>
            <person name="Brand A.D."/>
            <person name="Brent M.R."/>
            <person name="Brooks A.N."/>
            <person name="Brown R.H."/>
            <person name="Butlin R.K."/>
            <person name="Caggese C."/>
            <person name="Calvi B.R."/>
            <person name="Bernardo de Carvalho A."/>
            <person name="Caspi A."/>
            <person name="Castrezana S."/>
            <person name="Celniker S.E."/>
            <person name="Chang J.L."/>
            <person name="Chapple C."/>
            <person name="Chatterji S."/>
            <person name="Chinwalla A."/>
            <person name="Civetta A."/>
            <person name="Clifton S.W."/>
            <person name="Comeron J.M."/>
            <person name="Costello J.C."/>
            <person name="Coyne J.A."/>
            <person name="Daub J."/>
            <person name="David R.G."/>
            <person name="Delcher A.L."/>
            <person name="Delehaunty K."/>
            <person name="Do C.B."/>
            <person name="Ebling H."/>
            <person name="Edwards K."/>
            <person name="Eickbush T."/>
            <person name="Evans J.D."/>
            <person name="Filipski A."/>
            <person name="Findeiss S."/>
            <person name="Freyhult E."/>
            <person name="Fulton L."/>
            <person name="Fulton R."/>
            <person name="Garcia A.C."/>
            <person name="Gardiner A."/>
            <person name="Garfield D.A."/>
            <person name="Garvin B.E."/>
            <person name="Gibson G."/>
            <person name="Gilbert D."/>
            <person name="Gnerre S."/>
            <person name="Godfrey J."/>
            <person name="Good R."/>
            <person name="Gotea V."/>
            <person name="Gravely B."/>
            <person name="Greenberg A.J."/>
            <person name="Griffiths-Jones S."/>
            <person name="Gross S."/>
            <person name="Guigo R."/>
            <person name="Gustafson E.A."/>
            <person name="Haerty W."/>
            <person name="Hahn M.W."/>
            <person name="Halligan D.L."/>
            <person name="Halpern A.L."/>
            <person name="Halter G.M."/>
            <person name="Han M.V."/>
            <person name="Heger A."/>
            <person name="Hillier L."/>
            <person name="Hinrichs A.S."/>
            <person name="Holmes I."/>
            <person name="Hoskins R.A."/>
            <person name="Hubisz M.J."/>
            <person name="Hultmark D."/>
            <person name="Huntley M.A."/>
            <person name="Jaffe D.B."/>
            <person name="Jagadeeshan S."/>
            <person name="Jeck W.R."/>
            <person name="Johnson J."/>
            <person name="Jones C.D."/>
            <person name="Jordan W.C."/>
            <person name="Karpen G.H."/>
            <person name="Kataoka E."/>
            <person name="Keightley P.D."/>
            <person name="Kheradpour P."/>
            <person name="Kirkness E.F."/>
            <person name="Koerich L.B."/>
            <person name="Kristiansen K."/>
            <person name="Kudrna D."/>
            <person name="Kulathinal R.J."/>
            <person name="Kumar S."/>
            <person name="Kwok R."/>
            <person name="Lander E."/>
            <person name="Langley C.H."/>
            <person name="Lapoint R."/>
            <person name="Lazzaro B.P."/>
            <person name="Lee S.J."/>
            <person name="Levesque L."/>
            <person name="Li R."/>
            <person name="Lin C.F."/>
            <person name="Lin M.F."/>
            <person name="Lindblad-Toh K."/>
            <person name="Llopart A."/>
            <person name="Long M."/>
            <person name="Low L."/>
            <person name="Lozovsky E."/>
            <person name="Lu J."/>
            <person name="Luo M."/>
            <person name="Machado C.A."/>
            <person name="Makalowski W."/>
            <person name="Marzo M."/>
            <person name="Matsuda M."/>
            <person name="Matzkin L."/>
            <person name="McAllister B."/>
            <person name="McBride C.S."/>
            <person name="McKernan B."/>
            <person name="McKernan K."/>
            <person name="Mendez-Lago M."/>
            <person name="Minx P."/>
            <person name="Mollenhauer M.U."/>
            <person name="Montooth K."/>
            <person name="Mount S.M."/>
            <person name="Mu X."/>
            <person name="Myers E."/>
            <person name="Negre B."/>
            <person name="Newfeld S."/>
            <person name="Nielsen R."/>
            <person name="Noor M.A."/>
            <person name="O'Grady P."/>
            <person name="Pachter L."/>
            <person name="Papaceit M."/>
            <person name="Parisi M.J."/>
            <person name="Parisi M."/>
            <person name="Parts L."/>
            <person name="Pedersen J.S."/>
            <person name="Pesole G."/>
            <person name="Phillippy A.M."/>
            <person name="Ponting C.P."/>
            <person name="Pop M."/>
            <person name="Porcelli D."/>
            <person name="Powell J.R."/>
            <person name="Prohaska S."/>
            <person name="Pruitt K."/>
            <person name="Puig M."/>
            <person name="Quesneville H."/>
            <person name="Ram K.R."/>
            <person name="Rand D."/>
            <person name="Rasmussen M.D."/>
            <person name="Reed L.K."/>
            <person name="Reenan R."/>
            <person name="Reily A."/>
            <person name="Remington K.A."/>
            <person name="Rieger T.T."/>
            <person name="Ritchie M.G."/>
            <person name="Robin C."/>
            <person name="Rogers Y.H."/>
            <person name="Rohde C."/>
            <person name="Rozas J."/>
            <person name="Rubenfield M.J."/>
            <person name="Ruiz A."/>
            <person name="Russo S."/>
            <person name="Salzberg S.L."/>
            <person name="Sanchez-Gracia A."/>
            <person name="Saranga D.J."/>
            <person name="Sato H."/>
            <person name="Schaeffer S.W."/>
            <person name="Schatz M.C."/>
            <person name="Schlenke T."/>
            <person name="Schwartz R."/>
            <person name="Segarra C."/>
            <person name="Singh R.S."/>
            <person name="Sirot L."/>
            <person name="Sirota M."/>
            <person name="Sisneros N.B."/>
            <person name="Smith C.D."/>
            <person name="Smith T.F."/>
            <person name="Spieth J."/>
            <person name="Stage D.E."/>
            <person name="Stark A."/>
            <person name="Stephan W."/>
            <person name="Strausberg R.L."/>
            <person name="Strempel S."/>
            <person name="Sturgill D."/>
            <person name="Sutton G."/>
            <person name="Sutton G.G."/>
            <person name="Tao W."/>
            <person name="Teichmann S."/>
            <person name="Tobari Y.N."/>
            <person name="Tomimura Y."/>
            <person name="Tsolas J.M."/>
            <person name="Valente V.L."/>
            <person name="Venter E."/>
            <person name="Venter J.C."/>
            <person name="Vicario S."/>
            <person name="Vieira F.G."/>
            <person name="Vilella A.J."/>
            <person name="Villasante A."/>
            <person name="Walenz B."/>
            <person name="Wang J."/>
            <person name="Wasserman M."/>
            <person name="Watts T."/>
            <person name="Wilson D."/>
            <person name="Wilson R.K."/>
            <person name="Wing R.A."/>
            <person name="Wolfner M.F."/>
            <person name="Wong A."/>
            <person name="Wong G.K."/>
            <person name="Wu C.I."/>
            <person name="Wu G."/>
            <person name="Yamamoto D."/>
            <person name="Yang H.P."/>
            <person name="Yang S.P."/>
            <person name="Yorke J.A."/>
            <person name="Yoshida K."/>
            <person name="Zdobnov E."/>
            <person name="Zhang P."/>
            <person name="Zhang Y."/>
            <person name="Zimin A.V."/>
            <person name="Baldwin J."/>
            <person name="Abdouelleil A."/>
            <person name="Abdulkadir J."/>
            <person name="Abebe A."/>
            <person name="Abera B."/>
            <person name="Abreu J."/>
            <person name="Acer S.C."/>
            <person name="Aftuck L."/>
            <person name="Alexander A."/>
            <person name="An P."/>
            <person name="Anderson E."/>
            <person name="Anderson S."/>
            <person name="Arachi H."/>
            <person name="Azer M."/>
            <person name="Bachantsang P."/>
            <person name="Barry A."/>
            <person name="Bayul T."/>
            <person name="Berlin A."/>
            <person name="Bessette D."/>
            <person name="Bloom T."/>
            <person name="Blye J."/>
            <person name="Boguslavskiy L."/>
            <person name="Bonnet C."/>
            <person name="Boukhgalter B."/>
            <person name="Bourzgui I."/>
            <person name="Brown A."/>
            <person name="Cahill P."/>
            <person name="Channer S."/>
            <person name="Cheshatsang Y."/>
            <person name="Chuda L."/>
            <person name="Citroen M."/>
            <person name="Collymore A."/>
            <person name="Cooke P."/>
            <person name="Costello M."/>
            <person name="D'Aco K."/>
            <person name="Daza R."/>
            <person name="De Haan G."/>
            <person name="DeGray S."/>
            <person name="DeMaso C."/>
            <person name="Dhargay N."/>
            <person name="Dooley K."/>
            <person name="Dooley E."/>
            <person name="Doricent M."/>
            <person name="Dorje P."/>
            <person name="Dorjee K."/>
            <person name="Dupes A."/>
            <person name="Elong R."/>
            <person name="Falk J."/>
            <person name="Farina A."/>
            <person name="Faro S."/>
            <person name="Ferguson D."/>
            <person name="Fisher S."/>
            <person name="Foley C.D."/>
            <person name="Franke A."/>
            <person name="Friedrich D."/>
            <person name="Gadbois L."/>
            <person name="Gearin G."/>
            <person name="Gearin C.R."/>
            <person name="Giannoukos G."/>
            <person name="Goode T."/>
            <person name="Graham J."/>
            <person name="Grandbois E."/>
            <person name="Grewal S."/>
            <person name="Gyaltsen K."/>
            <person name="Hafez N."/>
            <person name="Hagos B."/>
            <person name="Hall J."/>
            <person name="Henson C."/>
            <person name="Hollinger A."/>
            <person name="Honan T."/>
            <person name="Huard M.D."/>
            <person name="Hughes L."/>
            <person name="Hurhula B."/>
            <person name="Husby M.E."/>
            <person name="Kamat A."/>
            <person name="Kanga B."/>
            <person name="Kashin S."/>
            <person name="Khazanovich D."/>
            <person name="Kisner P."/>
            <person name="Lance K."/>
            <person name="Lara M."/>
            <person name="Lee W."/>
            <person name="Lennon N."/>
            <person name="Letendre F."/>
            <person name="LeVine R."/>
            <person name="Lipovsky A."/>
            <person name="Liu X."/>
            <person name="Liu J."/>
            <person name="Liu S."/>
            <person name="Lokyitsang T."/>
            <person name="Lokyitsang Y."/>
            <person name="Lubonja R."/>
            <person name="Lui A."/>
            <person name="MacDonald P."/>
            <person name="Magnisalis V."/>
            <person name="Maru K."/>
            <person name="Matthews C."/>
            <person name="McCusker W."/>
            <person name="McDonough S."/>
            <person name="Mehta T."/>
            <person name="Meldrim J."/>
            <person name="Meneus L."/>
            <person name="Mihai O."/>
            <person name="Mihalev A."/>
            <person name="Mihova T."/>
            <person name="Mittelman R."/>
            <person name="Mlenga V."/>
            <person name="Montmayeur A."/>
            <person name="Mulrain L."/>
            <person name="Navidi A."/>
            <person name="Naylor J."/>
            <person name="Negash T."/>
            <person name="Nguyen T."/>
            <person name="Nguyen N."/>
            <person name="Nicol R."/>
            <person name="Norbu C."/>
            <person name="Norbu N."/>
            <person name="Novod N."/>
            <person name="O'Neill B."/>
            <person name="Osman S."/>
            <person name="Markiewicz E."/>
            <person name="Oyono O.L."/>
            <person name="Patti C."/>
            <person name="Phunkhang P."/>
            <person name="Pierre F."/>
            <person name="Priest M."/>
            <person name="Raghuraman S."/>
            <person name="Rege F."/>
            <person name="Reyes R."/>
            <person name="Rise C."/>
            <person name="Rogov P."/>
            <person name="Ross K."/>
            <person name="Ryan E."/>
            <person name="Settipalli S."/>
            <person name="Shea T."/>
            <person name="Sherpa N."/>
            <person name="Shi L."/>
            <person name="Shih D."/>
            <person name="Sparrow T."/>
            <person name="Spaulding J."/>
            <person name="Stalker J."/>
            <person name="Stange-Thomann N."/>
            <person name="Stavropoulos S."/>
            <person name="Stone C."/>
            <person name="Strader C."/>
            <person name="Tesfaye S."/>
            <person name="Thomson T."/>
            <person name="Thoulutsang Y."/>
            <person name="Thoulutsang D."/>
            <person name="Topham K."/>
            <person name="Topping I."/>
            <person name="Tsamla T."/>
            <person name="Vassiliev H."/>
            <person name="Vo A."/>
            <person name="Wangchuk T."/>
            <person name="Wangdi T."/>
            <person name="Weiand M."/>
            <person name="Wilkinson J."/>
            <person name="Wilson A."/>
            <person name="Yadav S."/>
            <person name="Young G."/>
            <person name="Yu Q."/>
            <person name="Zembek L."/>
            <person name="Zhong D."/>
            <person name="Zimmer A."/>
            <person name="Zwirko Z."/>
            <person name="Jaffe D.B."/>
            <person name="Alvarez P."/>
            <person name="Brockman W."/>
            <person name="Butler J."/>
            <person name="Chin C."/>
            <person name="Gnerre S."/>
            <person name="Grabherr M."/>
            <person name="Kleber M."/>
            <person name="Mauceli E."/>
            <person name="MacCallum I."/>
        </authorList>
    </citation>
    <scope>NUCLEOTIDE SEQUENCE [LARGE SCALE GENOMIC DNA]</scope>
    <source>
        <strain evidence="4">Tucson 14030-0811.24</strain>
    </source>
</reference>
<evidence type="ECO:0000259" key="2">
    <source>
        <dbReference type="Pfam" id="PF26644"/>
    </source>
</evidence>